<dbReference type="InterPro" id="IPR001865">
    <property type="entry name" value="Ribosomal_uS2"/>
</dbReference>
<dbReference type="InterPro" id="IPR018130">
    <property type="entry name" value="Ribosomal_uS2_CS"/>
</dbReference>
<feature type="region of interest" description="Disordered" evidence="7">
    <location>
        <begin position="229"/>
        <end position="312"/>
    </location>
</feature>
<evidence type="ECO:0000256" key="1">
    <source>
        <dbReference type="ARBA" id="ARBA00006242"/>
    </source>
</evidence>
<dbReference type="NCBIfam" id="TIGR01011">
    <property type="entry name" value="rpsB_bact"/>
    <property type="match status" value="1"/>
</dbReference>
<evidence type="ECO:0000256" key="6">
    <source>
        <dbReference type="RuleBase" id="RU003631"/>
    </source>
</evidence>
<evidence type="ECO:0000313" key="9">
    <source>
        <dbReference type="Proteomes" id="UP001296873"/>
    </source>
</evidence>
<dbReference type="Pfam" id="PF00318">
    <property type="entry name" value="Ribosomal_S2"/>
    <property type="match status" value="1"/>
</dbReference>
<dbReference type="Gene3D" id="1.10.287.610">
    <property type="entry name" value="Helix hairpin bin"/>
    <property type="match status" value="1"/>
</dbReference>
<dbReference type="CDD" id="cd01425">
    <property type="entry name" value="RPS2"/>
    <property type="match status" value="1"/>
</dbReference>
<evidence type="ECO:0000256" key="5">
    <source>
        <dbReference type="HAMAP-Rule" id="MF_00291"/>
    </source>
</evidence>
<dbReference type="PANTHER" id="PTHR12534:SF0">
    <property type="entry name" value="SMALL RIBOSOMAL SUBUNIT PROTEIN US2M"/>
    <property type="match status" value="1"/>
</dbReference>
<evidence type="ECO:0000256" key="2">
    <source>
        <dbReference type="ARBA" id="ARBA00022980"/>
    </source>
</evidence>
<protein>
    <recommendedName>
        <fullName evidence="4 5">Small ribosomal subunit protein uS2</fullName>
    </recommendedName>
</protein>
<dbReference type="Proteomes" id="UP001296873">
    <property type="component" value="Unassembled WGS sequence"/>
</dbReference>
<evidence type="ECO:0000313" key="8">
    <source>
        <dbReference type="EMBL" id="MBK1671532.1"/>
    </source>
</evidence>
<dbReference type="SUPFAM" id="SSF52313">
    <property type="entry name" value="Ribosomal protein S2"/>
    <property type="match status" value="1"/>
</dbReference>
<keyword evidence="9" id="KW-1185">Reference proteome</keyword>
<dbReference type="Gene3D" id="3.40.50.10490">
    <property type="entry name" value="Glucose-6-phosphate isomerase like protein, domain 1"/>
    <property type="match status" value="1"/>
</dbReference>
<gene>
    <name evidence="5 8" type="primary">rpsB</name>
    <name evidence="8" type="ORF">CKO28_26390</name>
</gene>
<dbReference type="InterPro" id="IPR005706">
    <property type="entry name" value="Ribosomal_uS2_bac/mit/plastid"/>
</dbReference>
<accession>A0ABS1DM24</accession>
<sequence>MALPTFTMRQLLEAGVHFGHTTRRWNPKMEPFIYGERNDIHILDLQQTVPLLSRGLEAVRNVVANGGRVLLVGTKRQASEYVAEAAQRCGQYYVNHRWLGGMLTNWKTISHSIKRLRQVQEILDEGGAGLTKKETLNLTRERDKLERALGGIKDMGGLPDLIFIIDTNKEHLAISEANKLGIPVAAVLDSNSDPYGITYPIPGNDDALRAISLYCELVGDAVLDGISAEMSASGDDPGAAETAGEKLPEETELAEAAGETAPAAAAGEASEHPAGETAGGNTTPDATGSEGTGQETAQDTAKDTAQDTAKSA</sequence>
<evidence type="ECO:0000256" key="7">
    <source>
        <dbReference type="SAM" id="MobiDB-lite"/>
    </source>
</evidence>
<reference evidence="8 9" key="1">
    <citation type="journal article" date="2020" name="Microorganisms">
        <title>Osmotic Adaptation and Compatible Solute Biosynthesis of Phototrophic Bacteria as Revealed from Genome Analyses.</title>
        <authorList>
            <person name="Imhoff J.F."/>
            <person name="Rahn T."/>
            <person name="Kunzel S."/>
            <person name="Keller A."/>
            <person name="Neulinger S.C."/>
        </authorList>
    </citation>
    <scope>NUCLEOTIDE SEQUENCE [LARGE SCALE GENOMIC DNA]</scope>
    <source>
        <strain evidence="8 9">DSM 9895</strain>
    </source>
</reference>
<evidence type="ECO:0000256" key="4">
    <source>
        <dbReference type="ARBA" id="ARBA00035256"/>
    </source>
</evidence>
<dbReference type="PROSITE" id="PS00963">
    <property type="entry name" value="RIBOSOMAL_S2_2"/>
    <property type="match status" value="1"/>
</dbReference>
<comment type="caution">
    <text evidence="8">The sequence shown here is derived from an EMBL/GenBank/DDBJ whole genome shotgun (WGS) entry which is preliminary data.</text>
</comment>
<dbReference type="InterPro" id="IPR023591">
    <property type="entry name" value="Ribosomal_uS2_flav_dom_sf"/>
</dbReference>
<feature type="compositionally biased region" description="Low complexity" evidence="7">
    <location>
        <begin position="254"/>
        <end position="268"/>
    </location>
</feature>
<dbReference type="HAMAP" id="MF_00291_B">
    <property type="entry name" value="Ribosomal_uS2_B"/>
    <property type="match status" value="1"/>
</dbReference>
<dbReference type="PROSITE" id="PS00962">
    <property type="entry name" value="RIBOSOMAL_S2_1"/>
    <property type="match status" value="1"/>
</dbReference>
<organism evidence="8 9">
    <name type="scientific">Rhodovibrio sodomensis</name>
    <dbReference type="NCBI Taxonomy" id="1088"/>
    <lineage>
        <taxon>Bacteria</taxon>
        <taxon>Pseudomonadati</taxon>
        <taxon>Pseudomonadota</taxon>
        <taxon>Alphaproteobacteria</taxon>
        <taxon>Rhodospirillales</taxon>
        <taxon>Rhodovibrionaceae</taxon>
        <taxon>Rhodovibrio</taxon>
    </lineage>
</organism>
<evidence type="ECO:0000256" key="3">
    <source>
        <dbReference type="ARBA" id="ARBA00023274"/>
    </source>
</evidence>
<dbReference type="PANTHER" id="PTHR12534">
    <property type="entry name" value="30S RIBOSOMAL PROTEIN S2 PROKARYOTIC AND ORGANELLAR"/>
    <property type="match status" value="1"/>
</dbReference>
<proteinExistence type="inferred from homology"/>
<dbReference type="GO" id="GO:0005840">
    <property type="term" value="C:ribosome"/>
    <property type="evidence" value="ECO:0007669"/>
    <property type="project" value="UniProtKB-KW"/>
</dbReference>
<keyword evidence="3 5" id="KW-0687">Ribonucleoprotein</keyword>
<keyword evidence="2 5" id="KW-0689">Ribosomal protein</keyword>
<comment type="similarity">
    <text evidence="1 5 6">Belongs to the universal ribosomal protein uS2 family.</text>
</comment>
<dbReference type="PRINTS" id="PR00395">
    <property type="entry name" value="RIBOSOMALS2"/>
</dbReference>
<dbReference type="EMBL" id="NRRL01000212">
    <property type="protein sequence ID" value="MBK1671532.1"/>
    <property type="molecule type" value="Genomic_DNA"/>
</dbReference>
<name>A0ABS1DM24_9PROT</name>